<dbReference type="SUPFAM" id="SSF55383">
    <property type="entry name" value="Copper amine oxidase, domain N"/>
    <property type="match status" value="1"/>
</dbReference>
<dbReference type="PANTHER" id="PTHR45661">
    <property type="entry name" value="SURFACE ANTIGEN"/>
    <property type="match status" value="1"/>
</dbReference>
<dbReference type="AlphaFoldDB" id="A0A9D1MCZ7"/>
<dbReference type="InterPro" id="IPR036582">
    <property type="entry name" value="Mao_N_sf"/>
</dbReference>
<dbReference type="Pfam" id="PF13306">
    <property type="entry name" value="LRR_5"/>
    <property type="match status" value="1"/>
</dbReference>
<gene>
    <name evidence="3" type="ORF">IAA61_08870</name>
</gene>
<evidence type="ECO:0000256" key="1">
    <source>
        <dbReference type="SAM" id="MobiDB-lite"/>
    </source>
</evidence>
<reference evidence="3" key="1">
    <citation type="submission" date="2020-10" db="EMBL/GenBank/DDBJ databases">
        <authorList>
            <person name="Gilroy R."/>
        </authorList>
    </citation>
    <scope>NUCLEOTIDE SEQUENCE</scope>
    <source>
        <strain evidence="3">USAMLcec3-3695</strain>
    </source>
</reference>
<evidence type="ECO:0000313" key="3">
    <source>
        <dbReference type="EMBL" id="HIU57900.1"/>
    </source>
</evidence>
<dbReference type="Proteomes" id="UP000824109">
    <property type="component" value="Unassembled WGS sequence"/>
</dbReference>
<protein>
    <submittedName>
        <fullName evidence="3">Leucine-rich repeat protein</fullName>
    </submittedName>
</protein>
<evidence type="ECO:0000259" key="2">
    <source>
        <dbReference type="Pfam" id="PF07833"/>
    </source>
</evidence>
<organism evidence="3 4">
    <name type="scientific">Candidatus Ornithomonoglobus merdipullorum</name>
    <dbReference type="NCBI Taxonomy" id="2840895"/>
    <lineage>
        <taxon>Bacteria</taxon>
        <taxon>Bacillati</taxon>
        <taxon>Bacillota</taxon>
        <taxon>Clostridia</taxon>
        <taxon>Candidatus Ornithomonoglobus</taxon>
    </lineage>
</organism>
<dbReference type="EMBL" id="DVNB01000088">
    <property type="protein sequence ID" value="HIU57900.1"/>
    <property type="molecule type" value="Genomic_DNA"/>
</dbReference>
<evidence type="ECO:0000313" key="4">
    <source>
        <dbReference type="Proteomes" id="UP000824109"/>
    </source>
</evidence>
<dbReference type="Gene3D" id="3.80.10.10">
    <property type="entry name" value="Ribonuclease Inhibitor"/>
    <property type="match status" value="1"/>
</dbReference>
<accession>A0A9D1MCZ7</accession>
<name>A0A9D1MCZ7_9FIRM</name>
<dbReference type="InterPro" id="IPR053139">
    <property type="entry name" value="Surface_bspA-like"/>
</dbReference>
<dbReference type="Pfam" id="PF07833">
    <property type="entry name" value="Cu_amine_oxidN1"/>
    <property type="match status" value="1"/>
</dbReference>
<dbReference type="InterPro" id="IPR026906">
    <property type="entry name" value="LRR_5"/>
</dbReference>
<dbReference type="PANTHER" id="PTHR45661:SF3">
    <property type="entry name" value="IG-LIKE DOMAIN-CONTAINING PROTEIN"/>
    <property type="match status" value="1"/>
</dbReference>
<dbReference type="InterPro" id="IPR012854">
    <property type="entry name" value="Cu_amine_oxidase-like_N"/>
</dbReference>
<comment type="caution">
    <text evidence="3">The sequence shown here is derived from an EMBL/GenBank/DDBJ whole genome shotgun (WGS) entry which is preliminary data.</text>
</comment>
<sequence length="332" mass="36646">MNGLTREELVDNWDAFHGCAIQDSLIDEDDPFLIDSKGKLVAYVGTGMDVVLPDTVKTIGATAFQGKDITSITFPDSLTEIERLAFYQCEELTEITIPASVNSIGNMAFQNCYELKDVTFEYSDTMLQLGSSSFSFTLVSPETLVTNNRRYTNQNTAFENTYFDEDYTPILQPGDPRPEESETPSPEQTNAPEATYSPETTDAPEVIPSASPEPKRTITVMTSDAGVEVVIDGESVLFEDAHPFIDENGRTQIPIRAAAELLGCEVEWDGETQTVTITDGDDVITLVIGKMYLQKGQQITEMDTAPVIVNDRTYIPVRFAGEALGLEVNWNE</sequence>
<proteinExistence type="predicted"/>
<feature type="region of interest" description="Disordered" evidence="1">
    <location>
        <begin position="162"/>
        <end position="215"/>
    </location>
</feature>
<dbReference type="InterPro" id="IPR032675">
    <property type="entry name" value="LRR_dom_sf"/>
</dbReference>
<reference evidence="3" key="2">
    <citation type="journal article" date="2021" name="PeerJ">
        <title>Extensive microbial diversity within the chicken gut microbiome revealed by metagenomics and culture.</title>
        <authorList>
            <person name="Gilroy R."/>
            <person name="Ravi A."/>
            <person name="Getino M."/>
            <person name="Pursley I."/>
            <person name="Horton D.L."/>
            <person name="Alikhan N.F."/>
            <person name="Baker D."/>
            <person name="Gharbi K."/>
            <person name="Hall N."/>
            <person name="Watson M."/>
            <person name="Adriaenssens E.M."/>
            <person name="Foster-Nyarko E."/>
            <person name="Jarju S."/>
            <person name="Secka A."/>
            <person name="Antonio M."/>
            <person name="Oren A."/>
            <person name="Chaudhuri R.R."/>
            <person name="La Ragione R."/>
            <person name="Hildebrand F."/>
            <person name="Pallen M.J."/>
        </authorList>
    </citation>
    <scope>NUCLEOTIDE SEQUENCE</scope>
    <source>
        <strain evidence="3">USAMLcec3-3695</strain>
    </source>
</reference>
<feature type="compositionally biased region" description="Polar residues" evidence="1">
    <location>
        <begin position="188"/>
        <end position="200"/>
    </location>
</feature>
<feature type="domain" description="Copper amine oxidase-like N-terminal" evidence="2">
    <location>
        <begin position="230"/>
        <end position="332"/>
    </location>
</feature>
<dbReference type="Gene3D" id="3.30.457.10">
    <property type="entry name" value="Copper amine oxidase-like, N-terminal domain"/>
    <property type="match status" value="1"/>
</dbReference>